<name>F6FV82_ISOV2</name>
<feature type="transmembrane region" description="Helical" evidence="8">
    <location>
        <begin position="84"/>
        <end position="106"/>
    </location>
</feature>
<dbReference type="EMBL" id="CP002810">
    <property type="protein sequence ID" value="AEG45510.1"/>
    <property type="molecule type" value="Genomic_DNA"/>
</dbReference>
<feature type="transmembrane region" description="Helical" evidence="8">
    <location>
        <begin position="306"/>
        <end position="329"/>
    </location>
</feature>
<feature type="transmembrane region" description="Helical" evidence="8">
    <location>
        <begin position="206"/>
        <end position="234"/>
    </location>
</feature>
<evidence type="ECO:0000256" key="3">
    <source>
        <dbReference type="ARBA" id="ARBA00022475"/>
    </source>
</evidence>
<comment type="similarity">
    <text evidence="8">Belongs to the binding-protein-dependent transport system permease family.</text>
</comment>
<keyword evidence="7 8" id="KW-0472">Membrane</keyword>
<dbReference type="AlphaFoldDB" id="F6FV82"/>
<dbReference type="eggNOG" id="COG1178">
    <property type="taxonomic scope" value="Bacteria"/>
</dbReference>
<dbReference type="STRING" id="743718.Isova_2823"/>
<feature type="transmembrane region" description="Helical" evidence="8">
    <location>
        <begin position="371"/>
        <end position="389"/>
    </location>
</feature>
<dbReference type="InterPro" id="IPR035906">
    <property type="entry name" value="MetI-like_sf"/>
</dbReference>
<keyword evidence="3" id="KW-1003">Cell membrane</keyword>
<feature type="domain" description="ABC transmembrane type-1" evidence="9">
    <location>
        <begin position="80"/>
        <end position="274"/>
    </location>
</feature>
<feature type="transmembrane region" description="Helical" evidence="8">
    <location>
        <begin position="544"/>
        <end position="565"/>
    </location>
</feature>
<keyword evidence="4" id="KW-0997">Cell inner membrane</keyword>
<feature type="transmembrane region" description="Helical" evidence="8">
    <location>
        <begin position="498"/>
        <end position="521"/>
    </location>
</feature>
<evidence type="ECO:0000256" key="6">
    <source>
        <dbReference type="ARBA" id="ARBA00022989"/>
    </source>
</evidence>
<dbReference type="HOGENOM" id="CLU_021838_5_2_11"/>
<evidence type="ECO:0000256" key="7">
    <source>
        <dbReference type="ARBA" id="ARBA00023136"/>
    </source>
</evidence>
<feature type="domain" description="ABC transmembrane type-1" evidence="9">
    <location>
        <begin position="364"/>
        <end position="565"/>
    </location>
</feature>
<dbReference type="GO" id="GO:0055085">
    <property type="term" value="P:transmembrane transport"/>
    <property type="evidence" value="ECO:0007669"/>
    <property type="project" value="InterPro"/>
</dbReference>
<feature type="transmembrane region" description="Helical" evidence="8">
    <location>
        <begin position="118"/>
        <end position="139"/>
    </location>
</feature>
<feature type="transmembrane region" description="Helical" evidence="8">
    <location>
        <begin position="254"/>
        <end position="274"/>
    </location>
</feature>
<protein>
    <submittedName>
        <fullName evidence="10">ABC-type transporter, integral membrane subunit</fullName>
    </submittedName>
</protein>
<reference evidence="10 11" key="1">
    <citation type="submission" date="2011-05" db="EMBL/GenBank/DDBJ databases">
        <title>Complete sequence of Isoptericola variabilis 225.</title>
        <authorList>
            <consortium name="US DOE Joint Genome Institute"/>
            <person name="Lucas S."/>
            <person name="Han J."/>
            <person name="Lapidus A."/>
            <person name="Cheng J.-F."/>
            <person name="Goodwin L."/>
            <person name="Pitluck S."/>
            <person name="Peters L."/>
            <person name="Mikhailova N."/>
            <person name="Zeytun A."/>
            <person name="Han C."/>
            <person name="Tapia R."/>
            <person name="Land M."/>
            <person name="Hauser L."/>
            <person name="Kyrpides N."/>
            <person name="Ivanova N."/>
            <person name="Pagani I."/>
            <person name="Siebers A."/>
            <person name="Allgaier M."/>
            <person name="Thelen M."/>
            <person name="Hugenholtz P."/>
            <person name="Gladden J."/>
            <person name="Woyke T."/>
        </authorList>
    </citation>
    <scope>NUCLEOTIDE SEQUENCE [LARGE SCALE GENOMIC DNA]</scope>
    <source>
        <strain evidence="11">225</strain>
    </source>
</reference>
<feature type="transmembrane region" description="Helical" evidence="8">
    <location>
        <begin position="446"/>
        <end position="465"/>
    </location>
</feature>
<comment type="subcellular location">
    <subcellularLocation>
        <location evidence="1">Cell inner membrane</location>
        <topology evidence="1">Multi-pass membrane protein</topology>
    </subcellularLocation>
    <subcellularLocation>
        <location evidence="8">Cell membrane</location>
        <topology evidence="8">Multi-pass membrane protein</topology>
    </subcellularLocation>
</comment>
<evidence type="ECO:0000313" key="10">
    <source>
        <dbReference type="EMBL" id="AEG45510.1"/>
    </source>
</evidence>
<sequence>MTSVAAARAPRPAWGGALGRTVGWGLAAGVPLAFLGVFFAWPVVSLVLQGFFADDGAGGRVLDLSGFTEVLSQPRTWRVIGQTLAQATVGTALAVLLGLPGAYVLYRCRFPGRTLVRGLVTVPFVLPTVVVGVAFRALFVPGGLLGWAGLEETFAAVVLALVFFNYAVVVRTVGGLWERLDPRPEQAARALGATPWRAFRTVTLPALGPAIASAAAVVFLFCATAFGVVLVLGGMRYGTIETEIWIRTTQFLDLRAAAVLSVLQLVVVTVALLASARARTRRERALHLTSERASSHRLRLTTASDAVPALVTLLVVLGLLVLPMAGLVARSFRGPDGAWSLQNYVALGTTGGRNALTVTVWEATANSVRTAALATVLAVVVGGLVALVVSRRPHSAGGRRAVGVLDGLFMLPLGVSAVTVGFGFLITLDRPLGFDVDLRTSGLLVPIAQAVVAVPLVVRTVLPVLRAIDPRLREAAAVLGAAPGRVLRTVDGPIGLRSLGLAVGFAFAVSLGEFGATSFLARPDAATLPVVIFRLIGRPGAENYGMALAASVVLAALTATVMMVAERLRGDRPGGEF</sequence>
<organism evidence="11">
    <name type="scientific">Isoptericola variabilis (strain 225)</name>
    <dbReference type="NCBI Taxonomy" id="743718"/>
    <lineage>
        <taxon>Bacteria</taxon>
        <taxon>Bacillati</taxon>
        <taxon>Actinomycetota</taxon>
        <taxon>Actinomycetes</taxon>
        <taxon>Micrococcales</taxon>
        <taxon>Promicromonosporaceae</taxon>
        <taxon>Isoptericola</taxon>
    </lineage>
</organism>
<dbReference type="Proteomes" id="UP000009236">
    <property type="component" value="Chromosome"/>
</dbReference>
<dbReference type="PROSITE" id="PS50928">
    <property type="entry name" value="ABC_TM1"/>
    <property type="match status" value="2"/>
</dbReference>
<keyword evidence="2 8" id="KW-0813">Transport</keyword>
<feature type="transmembrane region" description="Helical" evidence="8">
    <location>
        <begin position="154"/>
        <end position="173"/>
    </location>
</feature>
<evidence type="ECO:0000259" key="9">
    <source>
        <dbReference type="PROSITE" id="PS50928"/>
    </source>
</evidence>
<evidence type="ECO:0000313" key="11">
    <source>
        <dbReference type="Proteomes" id="UP000009236"/>
    </source>
</evidence>
<evidence type="ECO:0000256" key="5">
    <source>
        <dbReference type="ARBA" id="ARBA00022692"/>
    </source>
</evidence>
<gene>
    <name evidence="10" type="ordered locus">Isova_2823</name>
</gene>
<proteinExistence type="inferred from homology"/>
<dbReference type="RefSeq" id="WP_013839900.1">
    <property type="nucleotide sequence ID" value="NC_015588.1"/>
</dbReference>
<evidence type="ECO:0000256" key="2">
    <source>
        <dbReference type="ARBA" id="ARBA00022448"/>
    </source>
</evidence>
<feature type="transmembrane region" description="Helical" evidence="8">
    <location>
        <begin position="21"/>
        <end position="41"/>
    </location>
</feature>
<dbReference type="Gene3D" id="1.10.3720.10">
    <property type="entry name" value="MetI-like"/>
    <property type="match status" value="2"/>
</dbReference>
<evidence type="ECO:0000256" key="8">
    <source>
        <dbReference type="RuleBase" id="RU363032"/>
    </source>
</evidence>
<dbReference type="GO" id="GO:0005886">
    <property type="term" value="C:plasma membrane"/>
    <property type="evidence" value="ECO:0007669"/>
    <property type="project" value="UniProtKB-SubCell"/>
</dbReference>
<dbReference type="CDD" id="cd06261">
    <property type="entry name" value="TM_PBP2"/>
    <property type="match status" value="2"/>
</dbReference>
<dbReference type="PANTHER" id="PTHR43357">
    <property type="entry name" value="INNER MEMBRANE ABC TRANSPORTER PERMEASE PROTEIN YDCV"/>
    <property type="match status" value="1"/>
</dbReference>
<dbReference type="KEGG" id="iva:Isova_2823"/>
<keyword evidence="6 8" id="KW-1133">Transmembrane helix</keyword>
<keyword evidence="11" id="KW-1185">Reference proteome</keyword>
<evidence type="ECO:0000256" key="1">
    <source>
        <dbReference type="ARBA" id="ARBA00004429"/>
    </source>
</evidence>
<dbReference type="PANTHER" id="PTHR43357:SF4">
    <property type="entry name" value="INNER MEMBRANE ABC TRANSPORTER PERMEASE PROTEIN YDCV"/>
    <property type="match status" value="1"/>
</dbReference>
<keyword evidence="5 8" id="KW-0812">Transmembrane</keyword>
<dbReference type="SUPFAM" id="SSF161098">
    <property type="entry name" value="MetI-like"/>
    <property type="match status" value="2"/>
</dbReference>
<dbReference type="InterPro" id="IPR000515">
    <property type="entry name" value="MetI-like"/>
</dbReference>
<accession>F6FV82</accession>
<feature type="transmembrane region" description="Helical" evidence="8">
    <location>
        <begin position="401"/>
        <end position="426"/>
    </location>
</feature>
<evidence type="ECO:0000256" key="4">
    <source>
        <dbReference type="ARBA" id="ARBA00022519"/>
    </source>
</evidence>
<dbReference type="Pfam" id="PF00528">
    <property type="entry name" value="BPD_transp_1"/>
    <property type="match status" value="1"/>
</dbReference>